<sequence length="350" mass="39653">MVGQYIYGSSKIASLFSGRYINLLASKNVSSSGKVSLSKISSFVGIWFKLLAELLKQKPQLCYLALTVTGAAFYRDVLIVALLKLFGVKRVYHLHNKGVKRWSDNRVHRLFYHFVFKDVDVILLSKHLYSDIQDFVHASKFHICPNGIPNENPNSKIQIPREERSVVKILFLSNLIESKGVYALIEACSMLKSKGISFQCDFIGGEGDITAERFQAMVDQYNLADQVNFLGKKYDQEKFLAFVSADIFAFPTHYPNECFPLVILEAMQYSLPVISTFEGGIPDVIEDGITGFLVPQKDVEALASKLEFLINNPKVRHQMGAAGRQKFENEFKLEVFENRLTDILQQIIDE</sequence>
<dbReference type="EMBL" id="LGIA01000014">
    <property type="protein sequence ID" value="KOH46929.1"/>
    <property type="molecule type" value="Genomic_DNA"/>
</dbReference>
<dbReference type="CDD" id="cd03801">
    <property type="entry name" value="GT4_PimA-like"/>
    <property type="match status" value="1"/>
</dbReference>
<keyword evidence="5" id="KW-1185">Reference proteome</keyword>
<accession>A0A0L8VEP2</accession>
<comment type="caution">
    <text evidence="4">The sequence shown here is derived from an EMBL/GenBank/DDBJ whole genome shotgun (WGS) entry which is preliminary data.</text>
</comment>
<evidence type="ECO:0000259" key="3">
    <source>
        <dbReference type="Pfam" id="PF00534"/>
    </source>
</evidence>
<dbReference type="InterPro" id="IPR001296">
    <property type="entry name" value="Glyco_trans_1"/>
</dbReference>
<evidence type="ECO:0000313" key="5">
    <source>
        <dbReference type="Proteomes" id="UP000036958"/>
    </source>
</evidence>
<name>A0A0L8VEP2_9BACT</name>
<dbReference type="Proteomes" id="UP000036958">
    <property type="component" value="Unassembled WGS sequence"/>
</dbReference>
<reference evidence="5" key="1">
    <citation type="submission" date="2015-07" db="EMBL/GenBank/DDBJ databases">
        <title>Genome sequencing of Sunxiuqinia dokdonensis strain SK.</title>
        <authorList>
            <person name="Ahn S."/>
            <person name="Kim B.-C."/>
        </authorList>
    </citation>
    <scope>NUCLEOTIDE SEQUENCE [LARGE SCALE GENOMIC DNA]</scope>
    <source>
        <strain evidence="5">SK</strain>
    </source>
</reference>
<dbReference type="AlphaFoldDB" id="A0A0L8VEP2"/>
<dbReference type="PANTHER" id="PTHR12526:SF510">
    <property type="entry name" value="D-INOSITOL 3-PHOSPHATE GLYCOSYLTRANSFERASE"/>
    <property type="match status" value="1"/>
</dbReference>
<dbReference type="PANTHER" id="PTHR12526">
    <property type="entry name" value="GLYCOSYLTRANSFERASE"/>
    <property type="match status" value="1"/>
</dbReference>
<protein>
    <submittedName>
        <fullName evidence="4">Glycosyl transferase family 1</fullName>
    </submittedName>
</protein>
<evidence type="ECO:0000256" key="2">
    <source>
        <dbReference type="ARBA" id="ARBA00022679"/>
    </source>
</evidence>
<dbReference type="SUPFAM" id="SSF53756">
    <property type="entry name" value="UDP-Glycosyltransferase/glycogen phosphorylase"/>
    <property type="match status" value="1"/>
</dbReference>
<keyword evidence="1" id="KW-0328">Glycosyltransferase</keyword>
<gene>
    <name evidence="4" type="ORF">NC99_03290</name>
</gene>
<evidence type="ECO:0000313" key="4">
    <source>
        <dbReference type="EMBL" id="KOH46929.1"/>
    </source>
</evidence>
<dbReference type="STRING" id="1409788.NC99_03290"/>
<dbReference type="GO" id="GO:0016757">
    <property type="term" value="F:glycosyltransferase activity"/>
    <property type="evidence" value="ECO:0007669"/>
    <property type="project" value="UniProtKB-KW"/>
</dbReference>
<dbReference type="Gene3D" id="3.40.50.2000">
    <property type="entry name" value="Glycogen Phosphorylase B"/>
    <property type="match status" value="2"/>
</dbReference>
<feature type="domain" description="Glycosyl transferase family 1" evidence="3">
    <location>
        <begin position="167"/>
        <end position="325"/>
    </location>
</feature>
<organism evidence="4 5">
    <name type="scientific">Sunxiuqinia dokdonensis</name>
    <dbReference type="NCBI Taxonomy" id="1409788"/>
    <lineage>
        <taxon>Bacteria</taxon>
        <taxon>Pseudomonadati</taxon>
        <taxon>Bacteroidota</taxon>
        <taxon>Bacteroidia</taxon>
        <taxon>Marinilabiliales</taxon>
        <taxon>Prolixibacteraceae</taxon>
        <taxon>Sunxiuqinia</taxon>
    </lineage>
</organism>
<proteinExistence type="predicted"/>
<dbReference type="Pfam" id="PF00534">
    <property type="entry name" value="Glycos_transf_1"/>
    <property type="match status" value="1"/>
</dbReference>
<keyword evidence="2 4" id="KW-0808">Transferase</keyword>
<evidence type="ECO:0000256" key="1">
    <source>
        <dbReference type="ARBA" id="ARBA00022676"/>
    </source>
</evidence>